<dbReference type="Gene3D" id="3.10.129.10">
    <property type="entry name" value="Hotdog Thioesterase"/>
    <property type="match status" value="1"/>
</dbReference>
<dbReference type="InterPro" id="IPR006683">
    <property type="entry name" value="Thioestr_dom"/>
</dbReference>
<keyword evidence="2" id="KW-0378">Hydrolase</keyword>
<dbReference type="SUPFAM" id="SSF54637">
    <property type="entry name" value="Thioesterase/thiol ester dehydrase-isomerase"/>
    <property type="match status" value="1"/>
</dbReference>
<evidence type="ECO:0000259" key="3">
    <source>
        <dbReference type="Pfam" id="PF03061"/>
    </source>
</evidence>
<dbReference type="GeneID" id="117653354"/>
<dbReference type="GO" id="GO:0047617">
    <property type="term" value="F:fatty acyl-CoA hydrolase activity"/>
    <property type="evidence" value="ECO:0007669"/>
    <property type="project" value="InterPro"/>
</dbReference>
<dbReference type="OrthoDB" id="46529at2759"/>
<name>A0A6P9ABV0_THRPL</name>
<evidence type="ECO:0000256" key="2">
    <source>
        <dbReference type="ARBA" id="ARBA00022801"/>
    </source>
</evidence>
<dbReference type="InterPro" id="IPR039298">
    <property type="entry name" value="ACOT13"/>
</dbReference>
<sequence>MAGGRQIIETLAKRISSQGFDRVLSKLKVVSGGNGKCVAEMKVEEEHQNYGGTLHGGMTATLVDIVSTLGMLTHEKVQSPGVTVDLHVSYLKAARVGEEILVEASTIKAGKTLAYLHVDIKKKDTDEIIARGSHTKFIGTS</sequence>
<accession>A0A6P9ABV0</accession>
<dbReference type="InterPro" id="IPR003736">
    <property type="entry name" value="PAAI_dom"/>
</dbReference>
<dbReference type="CDD" id="cd03443">
    <property type="entry name" value="PaaI_thioesterase"/>
    <property type="match status" value="1"/>
</dbReference>
<dbReference type="PANTHER" id="PTHR21660:SF1">
    <property type="entry name" value="ACYL-COENZYME A THIOESTERASE 13"/>
    <property type="match status" value="1"/>
</dbReference>
<dbReference type="FunCoup" id="A0A6P9ABV0">
    <property type="interactions" value="938"/>
</dbReference>
<dbReference type="AlphaFoldDB" id="A0A6P9ABV0"/>
<organism evidence="5">
    <name type="scientific">Thrips palmi</name>
    <name type="common">Melon thrips</name>
    <dbReference type="NCBI Taxonomy" id="161013"/>
    <lineage>
        <taxon>Eukaryota</taxon>
        <taxon>Metazoa</taxon>
        <taxon>Ecdysozoa</taxon>
        <taxon>Arthropoda</taxon>
        <taxon>Hexapoda</taxon>
        <taxon>Insecta</taxon>
        <taxon>Pterygota</taxon>
        <taxon>Neoptera</taxon>
        <taxon>Paraneoptera</taxon>
        <taxon>Thysanoptera</taxon>
        <taxon>Terebrantia</taxon>
        <taxon>Thripoidea</taxon>
        <taxon>Thripidae</taxon>
        <taxon>Thrips</taxon>
    </lineage>
</organism>
<evidence type="ECO:0000313" key="5">
    <source>
        <dbReference type="RefSeq" id="XP_034254874.1"/>
    </source>
</evidence>
<reference evidence="5" key="1">
    <citation type="submission" date="2025-08" db="UniProtKB">
        <authorList>
            <consortium name="RefSeq"/>
        </authorList>
    </citation>
    <scope>IDENTIFICATION</scope>
    <source>
        <tissue evidence="5">Total insect</tissue>
    </source>
</reference>
<feature type="domain" description="Thioesterase" evidence="3">
    <location>
        <begin position="51"/>
        <end position="128"/>
    </location>
</feature>
<dbReference type="NCBIfam" id="TIGR00369">
    <property type="entry name" value="unchar_dom_1"/>
    <property type="match status" value="1"/>
</dbReference>
<dbReference type="Proteomes" id="UP000515158">
    <property type="component" value="Unplaced"/>
</dbReference>
<gene>
    <name evidence="5" type="primary">LOC117653354</name>
</gene>
<dbReference type="InterPro" id="IPR029069">
    <property type="entry name" value="HotDog_dom_sf"/>
</dbReference>
<dbReference type="InParanoid" id="A0A6P9ABV0"/>
<dbReference type="PANTHER" id="PTHR21660">
    <property type="entry name" value="THIOESTERASE SUPERFAMILY MEMBER-RELATED"/>
    <property type="match status" value="1"/>
</dbReference>
<dbReference type="KEGG" id="tpal:117653354"/>
<dbReference type="RefSeq" id="XP_034254874.1">
    <property type="nucleotide sequence ID" value="XM_034398983.1"/>
</dbReference>
<dbReference type="Pfam" id="PF03061">
    <property type="entry name" value="4HBT"/>
    <property type="match status" value="1"/>
</dbReference>
<keyword evidence="4" id="KW-1185">Reference proteome</keyword>
<evidence type="ECO:0000256" key="1">
    <source>
        <dbReference type="ARBA" id="ARBA00008324"/>
    </source>
</evidence>
<comment type="similarity">
    <text evidence="1">Belongs to the thioesterase PaaI family.</text>
</comment>
<protein>
    <submittedName>
        <fullName evidence="5">Acyl-coenzyme A thioesterase 13-like</fullName>
    </submittedName>
</protein>
<dbReference type="FunFam" id="3.10.129.10:FF:000033">
    <property type="entry name" value="acyl-coenzyme A thioesterase 13"/>
    <property type="match status" value="1"/>
</dbReference>
<evidence type="ECO:0000313" key="4">
    <source>
        <dbReference type="Proteomes" id="UP000515158"/>
    </source>
</evidence>
<proteinExistence type="inferred from homology"/>